<evidence type="ECO:0000259" key="3">
    <source>
        <dbReference type="SMART" id="SM00062"/>
    </source>
</evidence>
<dbReference type="Pfam" id="PF00497">
    <property type="entry name" value="SBP_bac_3"/>
    <property type="match status" value="1"/>
</dbReference>
<evidence type="ECO:0000256" key="1">
    <source>
        <dbReference type="ARBA" id="ARBA00022729"/>
    </source>
</evidence>
<feature type="signal peptide" evidence="2">
    <location>
        <begin position="1"/>
        <end position="31"/>
    </location>
</feature>
<organism evidence="4 5">
    <name type="scientific">Roseateles violae</name>
    <dbReference type="NCBI Taxonomy" id="3058042"/>
    <lineage>
        <taxon>Bacteria</taxon>
        <taxon>Pseudomonadati</taxon>
        <taxon>Pseudomonadota</taxon>
        <taxon>Betaproteobacteria</taxon>
        <taxon>Burkholderiales</taxon>
        <taxon>Sphaerotilaceae</taxon>
        <taxon>Roseateles</taxon>
    </lineage>
</organism>
<evidence type="ECO:0000313" key="5">
    <source>
        <dbReference type="Proteomes" id="UP001228044"/>
    </source>
</evidence>
<dbReference type="PANTHER" id="PTHR35936:SF25">
    <property type="entry name" value="ABC TRANSPORTER SUBSTRATE-BINDING PROTEIN"/>
    <property type="match status" value="1"/>
</dbReference>
<name>A0ABT8DS54_9BURK</name>
<sequence length="266" mass="29536">MKWRSRPIPAAELLAAATALVLPLLTCPAAACEKTVRWNEDPPFSMRGSADGELIGLNVELVRETLRRLGCSARWVEMPWARALAELEAGRLDILPGTLRLPERERFAYFSAPGPQSRNRLFVRADELRKWASLSRLADLRGSGFRLGAQLGVAYGPDYDELMRDPEFARSVHRTPSRRSLWLMVDAGRLDGVLVNEMTGRRELAQLGLQERIKDTGLVANHPTAAVAFSRKTIAPDFVARYNKAAEAMQQDGSQAAIVQRYAPGL</sequence>
<dbReference type="PANTHER" id="PTHR35936">
    <property type="entry name" value="MEMBRANE-BOUND LYTIC MUREIN TRANSGLYCOSYLASE F"/>
    <property type="match status" value="1"/>
</dbReference>
<dbReference type="Proteomes" id="UP001228044">
    <property type="component" value="Unassembled WGS sequence"/>
</dbReference>
<feature type="chain" id="PRO_5047177966" evidence="2">
    <location>
        <begin position="32"/>
        <end position="266"/>
    </location>
</feature>
<comment type="caution">
    <text evidence="4">The sequence shown here is derived from an EMBL/GenBank/DDBJ whole genome shotgun (WGS) entry which is preliminary data.</text>
</comment>
<evidence type="ECO:0000313" key="4">
    <source>
        <dbReference type="EMBL" id="MDN3920871.1"/>
    </source>
</evidence>
<dbReference type="SUPFAM" id="SSF53850">
    <property type="entry name" value="Periplasmic binding protein-like II"/>
    <property type="match status" value="1"/>
</dbReference>
<reference evidence="4 5" key="1">
    <citation type="submission" date="2023-06" db="EMBL/GenBank/DDBJ databases">
        <title>Pelomonas sp. PFR6 16S ribosomal RNA gene Genome sequencing and assembly.</title>
        <authorList>
            <person name="Woo H."/>
        </authorList>
    </citation>
    <scope>NUCLEOTIDE SEQUENCE [LARGE SCALE GENOMIC DNA]</scope>
    <source>
        <strain evidence="4 5">PFR6</strain>
    </source>
</reference>
<keyword evidence="1 2" id="KW-0732">Signal</keyword>
<dbReference type="InterPro" id="IPR001638">
    <property type="entry name" value="Solute-binding_3/MltF_N"/>
</dbReference>
<protein>
    <submittedName>
        <fullName evidence="4">Transporter substrate-binding domain-containing protein</fullName>
    </submittedName>
</protein>
<feature type="domain" description="Solute-binding protein family 3/N-terminal" evidence="3">
    <location>
        <begin position="35"/>
        <end position="266"/>
    </location>
</feature>
<dbReference type="RefSeq" id="WP_290359192.1">
    <property type="nucleotide sequence ID" value="NZ_JAUHHC010000003.1"/>
</dbReference>
<keyword evidence="5" id="KW-1185">Reference proteome</keyword>
<dbReference type="SMART" id="SM00062">
    <property type="entry name" value="PBPb"/>
    <property type="match status" value="1"/>
</dbReference>
<accession>A0ABT8DS54</accession>
<evidence type="ECO:0000256" key="2">
    <source>
        <dbReference type="SAM" id="SignalP"/>
    </source>
</evidence>
<gene>
    <name evidence="4" type="ORF">QWJ38_11330</name>
</gene>
<dbReference type="Gene3D" id="3.40.190.10">
    <property type="entry name" value="Periplasmic binding protein-like II"/>
    <property type="match status" value="2"/>
</dbReference>
<proteinExistence type="predicted"/>
<dbReference type="EMBL" id="JAUHHC010000003">
    <property type="protein sequence ID" value="MDN3920871.1"/>
    <property type="molecule type" value="Genomic_DNA"/>
</dbReference>